<sequence>MTTTSPAPGTATPARPFDAVLCDLDNVIRFYDSSRLTELERAAGLPEGTTASVAFHPQQGGPLVLGQITKDQWVEQVADRLGGLDGGVRVPAQRARELAGALARSPFRADGAVVSALRGARTAGLSVVLVTNAALDLEEDLAAMGLTDLADHVVNSALEGVAKPDPEIYAIAVGRAGAAPERCLFVDDRRENVEAAVALGMTGVHFRGPEDLRGALAFLDR</sequence>
<dbReference type="RefSeq" id="WP_045950832.1">
    <property type="nucleotide sequence ID" value="NZ_JZWV01000957.1"/>
</dbReference>
<gene>
    <name evidence="1" type="ORF">VR44_30395</name>
</gene>
<dbReference type="GO" id="GO:0016787">
    <property type="term" value="F:hydrolase activity"/>
    <property type="evidence" value="ECO:0007669"/>
    <property type="project" value="UniProtKB-KW"/>
</dbReference>
<dbReference type="InterPro" id="IPR006439">
    <property type="entry name" value="HAD-SF_hydro_IA"/>
</dbReference>
<dbReference type="PANTHER" id="PTHR43611:SF3">
    <property type="entry name" value="FLAVIN MONONUCLEOTIDE HYDROLASE 1, CHLOROPLATIC"/>
    <property type="match status" value="1"/>
</dbReference>
<dbReference type="Proteomes" id="UP000033551">
    <property type="component" value="Unassembled WGS sequence"/>
</dbReference>
<organism evidence="1 2">
    <name type="scientific">Streptomyces katrae</name>
    <dbReference type="NCBI Taxonomy" id="68223"/>
    <lineage>
        <taxon>Bacteria</taxon>
        <taxon>Bacillati</taxon>
        <taxon>Actinomycetota</taxon>
        <taxon>Actinomycetes</taxon>
        <taxon>Kitasatosporales</taxon>
        <taxon>Streptomycetaceae</taxon>
        <taxon>Streptomyces</taxon>
    </lineage>
</organism>
<keyword evidence="1" id="KW-0378">Hydrolase</keyword>
<dbReference type="OrthoDB" id="9797415at2"/>
<dbReference type="Pfam" id="PF00702">
    <property type="entry name" value="Hydrolase"/>
    <property type="match status" value="1"/>
</dbReference>
<dbReference type="PRINTS" id="PR00413">
    <property type="entry name" value="HADHALOGNASE"/>
</dbReference>
<dbReference type="SUPFAM" id="SSF56784">
    <property type="entry name" value="HAD-like"/>
    <property type="match status" value="1"/>
</dbReference>
<comment type="caution">
    <text evidence="1">The sequence shown here is derived from an EMBL/GenBank/DDBJ whole genome shotgun (WGS) entry which is preliminary data.</text>
</comment>
<protein>
    <submittedName>
        <fullName evidence="1">Hydrolase</fullName>
    </submittedName>
</protein>
<proteinExistence type="predicted"/>
<evidence type="ECO:0000313" key="1">
    <source>
        <dbReference type="EMBL" id="KJY26301.1"/>
    </source>
</evidence>
<dbReference type="Gene3D" id="3.40.50.1000">
    <property type="entry name" value="HAD superfamily/HAD-like"/>
    <property type="match status" value="1"/>
</dbReference>
<dbReference type="InterPro" id="IPR036412">
    <property type="entry name" value="HAD-like_sf"/>
</dbReference>
<keyword evidence="2" id="KW-1185">Reference proteome</keyword>
<dbReference type="PATRIC" id="fig|68223.7.peg.2491"/>
<evidence type="ECO:0000313" key="2">
    <source>
        <dbReference type="Proteomes" id="UP000033551"/>
    </source>
</evidence>
<accession>A0A0F4J050</accession>
<dbReference type="STRING" id="68223.GCA_002028425_02225"/>
<name>A0A0F4J050_9ACTN</name>
<dbReference type="NCBIfam" id="TIGR01509">
    <property type="entry name" value="HAD-SF-IA-v3"/>
    <property type="match status" value="1"/>
</dbReference>
<dbReference type="AlphaFoldDB" id="A0A0F4J050"/>
<dbReference type="EMBL" id="JZWV01000957">
    <property type="protein sequence ID" value="KJY26301.1"/>
    <property type="molecule type" value="Genomic_DNA"/>
</dbReference>
<dbReference type="PANTHER" id="PTHR43611">
    <property type="entry name" value="ALPHA-D-GLUCOSE 1-PHOSPHATE PHOSPHATASE"/>
    <property type="match status" value="1"/>
</dbReference>
<dbReference type="InterPro" id="IPR023214">
    <property type="entry name" value="HAD_sf"/>
</dbReference>
<reference evidence="1 2" key="1">
    <citation type="submission" date="2015-02" db="EMBL/GenBank/DDBJ databases">
        <authorList>
            <person name="Ju K.-S."/>
            <person name="Doroghazi J.R."/>
            <person name="Metcalf W."/>
        </authorList>
    </citation>
    <scope>NUCLEOTIDE SEQUENCE [LARGE SCALE GENOMIC DNA]</scope>
    <source>
        <strain evidence="1 2">NRRL ISP-5550</strain>
    </source>
</reference>